<name>A0AA42PVM0_9ENTR</name>
<dbReference type="Proteomes" id="UP001158416">
    <property type="component" value="Unassembled WGS sequence"/>
</dbReference>
<reference evidence="1" key="1">
    <citation type="submission" date="2022-09" db="EMBL/GenBank/DDBJ databases">
        <title>Intensive care unit water sources are persistently colonized with multi-drug resistant bacteria and are the site of extensive horizontal gene transfer of antibiotic resistance genes.</title>
        <authorList>
            <person name="Diorio-Toth L."/>
        </authorList>
    </citation>
    <scope>NUCLEOTIDE SEQUENCE</scope>
    <source>
        <strain evidence="1">GD03936</strain>
    </source>
</reference>
<evidence type="ECO:0000313" key="2">
    <source>
        <dbReference type="Proteomes" id="UP001158416"/>
    </source>
</evidence>
<dbReference type="RefSeq" id="WP_280030585.1">
    <property type="nucleotide sequence ID" value="NZ_JAOCAP010000052.1"/>
</dbReference>
<evidence type="ECO:0000313" key="1">
    <source>
        <dbReference type="EMBL" id="MDH1321604.1"/>
    </source>
</evidence>
<protein>
    <submittedName>
        <fullName evidence="1">Uncharacterized protein</fullName>
    </submittedName>
</protein>
<gene>
    <name evidence="1" type="ORF">N5C39_25025</name>
</gene>
<comment type="caution">
    <text evidence="1">The sequence shown here is derived from an EMBL/GenBank/DDBJ whole genome shotgun (WGS) entry which is preliminary data.</text>
</comment>
<dbReference type="AlphaFoldDB" id="A0AA42PVM0"/>
<organism evidence="1 2">
    <name type="scientific">Enterobacter bugandensis</name>
    <dbReference type="NCBI Taxonomy" id="881260"/>
    <lineage>
        <taxon>Bacteria</taxon>
        <taxon>Pseudomonadati</taxon>
        <taxon>Pseudomonadota</taxon>
        <taxon>Gammaproteobacteria</taxon>
        <taxon>Enterobacterales</taxon>
        <taxon>Enterobacteriaceae</taxon>
        <taxon>Enterobacter</taxon>
    </lineage>
</organism>
<dbReference type="EMBL" id="JAOCAP010000052">
    <property type="protein sequence ID" value="MDH1321604.1"/>
    <property type="molecule type" value="Genomic_DNA"/>
</dbReference>
<proteinExistence type="predicted"/>
<sequence>MNPFGYFPIYQDLEFPHTKQESEREYRTITIKNTTDEIFDFHFGEYLEHNGVPPNRKDIDTSAPNKDIFTTPPPHRIAPNATISYLFNPQFTHPSRIQYRSTATEGRHNIFDIVLWDKDAQLKGSGVLDYEFDVVSNYVTNHGAGCRNSFLTFGFSSKIGGNSSPDSLSITIYKHVWTSKLKFYEVDGDGHKTGKEFKNVKILANGKIEVVIPNLEKFDKSLLRVQPVAGTPPIWEALPNHYNCHSWGPEIQFPNLLTASNLLFHFEASGNGVTVDYRFATELA</sequence>
<accession>A0AA42PVM0</accession>